<dbReference type="CDD" id="cd00093">
    <property type="entry name" value="HTH_XRE"/>
    <property type="match status" value="1"/>
</dbReference>
<dbReference type="Gene3D" id="1.10.260.40">
    <property type="entry name" value="lambda repressor-like DNA-binding domains"/>
    <property type="match status" value="1"/>
</dbReference>
<organism evidence="3 4">
    <name type="scientific">Hymenobacter glaciei</name>
    <dbReference type="NCBI Taxonomy" id="877209"/>
    <lineage>
        <taxon>Bacteria</taxon>
        <taxon>Pseudomonadati</taxon>
        <taxon>Bacteroidota</taxon>
        <taxon>Cytophagia</taxon>
        <taxon>Cytophagales</taxon>
        <taxon>Hymenobacteraceae</taxon>
        <taxon>Hymenobacter</taxon>
    </lineage>
</organism>
<dbReference type="Pfam" id="PF01381">
    <property type="entry name" value="HTH_3"/>
    <property type="match status" value="1"/>
</dbReference>
<dbReference type="EMBL" id="BAABDK010000010">
    <property type="protein sequence ID" value="GAA4028983.1"/>
    <property type="molecule type" value="Genomic_DNA"/>
</dbReference>
<evidence type="ECO:0000259" key="2">
    <source>
        <dbReference type="Pfam" id="PF01381"/>
    </source>
</evidence>
<keyword evidence="4" id="KW-1185">Reference proteome</keyword>
<dbReference type="InterPro" id="IPR010982">
    <property type="entry name" value="Lambda_DNA-bd_dom_sf"/>
</dbReference>
<accession>A0ABP7TNR0</accession>
<comment type="caution">
    <text evidence="3">The sequence shown here is derived from an EMBL/GenBank/DDBJ whole genome shotgun (WGS) entry which is preliminary data.</text>
</comment>
<dbReference type="SUPFAM" id="SSF47413">
    <property type="entry name" value="lambda repressor-like DNA-binding domains"/>
    <property type="match status" value="1"/>
</dbReference>
<proteinExistence type="predicted"/>
<evidence type="ECO:0000313" key="3">
    <source>
        <dbReference type="EMBL" id="GAA4028983.1"/>
    </source>
</evidence>
<feature type="domain" description="HTH cro/C1-type" evidence="2">
    <location>
        <begin position="15"/>
        <end position="55"/>
    </location>
</feature>
<evidence type="ECO:0000313" key="4">
    <source>
        <dbReference type="Proteomes" id="UP001501469"/>
    </source>
</evidence>
<name>A0ABP7TNR0_9BACT</name>
<dbReference type="Proteomes" id="UP001501469">
    <property type="component" value="Unassembled WGS sequence"/>
</dbReference>
<protein>
    <recommendedName>
        <fullName evidence="2">HTH cro/C1-type domain-containing protein</fullName>
    </recommendedName>
</protein>
<dbReference type="RefSeq" id="WP_345051409.1">
    <property type="nucleotide sequence ID" value="NZ_BAABDK010000010.1"/>
</dbReference>
<reference evidence="4" key="1">
    <citation type="journal article" date="2019" name="Int. J. Syst. Evol. Microbiol.">
        <title>The Global Catalogue of Microorganisms (GCM) 10K type strain sequencing project: providing services to taxonomists for standard genome sequencing and annotation.</title>
        <authorList>
            <consortium name="The Broad Institute Genomics Platform"/>
            <consortium name="The Broad Institute Genome Sequencing Center for Infectious Disease"/>
            <person name="Wu L."/>
            <person name="Ma J."/>
        </authorList>
    </citation>
    <scope>NUCLEOTIDE SEQUENCE [LARGE SCALE GENOMIC DNA]</scope>
    <source>
        <strain evidence="4">JCM 17225</strain>
    </source>
</reference>
<gene>
    <name evidence="3" type="ORF">GCM10022409_11370</name>
</gene>
<evidence type="ECO:0000256" key="1">
    <source>
        <dbReference type="SAM" id="MobiDB-lite"/>
    </source>
</evidence>
<feature type="region of interest" description="Disordered" evidence="1">
    <location>
        <begin position="63"/>
        <end position="82"/>
    </location>
</feature>
<dbReference type="InterPro" id="IPR001387">
    <property type="entry name" value="Cro/C1-type_HTH"/>
</dbReference>
<sequence>MARRSHISTNLLVRVRAWFGLDQEALALYLGASPSLVRSIESGRRALTTDVLMALRPLLPHLPPAEAAAPSPATPPPGLPVPDAAELDFRRRVCEQQAAKLGRELAAIEGRARVAARWAQALPKLLQAASESIPAPDNPERPAWLADWLTRQARPLPPEAATRGHLLRARLAGLTAELAALAAAVALEND</sequence>